<comment type="caution">
    <text evidence="2">The sequence shown here is derived from an EMBL/GenBank/DDBJ whole genome shotgun (WGS) entry which is preliminary data.</text>
</comment>
<proteinExistence type="predicted"/>
<feature type="non-terminal residue" evidence="2">
    <location>
        <position position="1"/>
    </location>
</feature>
<dbReference type="InterPro" id="IPR051203">
    <property type="entry name" value="Polysaccharide_Synthase-Rel"/>
</dbReference>
<evidence type="ECO:0000259" key="1">
    <source>
        <dbReference type="Pfam" id="PF02719"/>
    </source>
</evidence>
<dbReference type="PANTHER" id="PTHR43318">
    <property type="entry name" value="UDP-N-ACETYLGLUCOSAMINE 4,6-DEHYDRATASE"/>
    <property type="match status" value="1"/>
</dbReference>
<name>X1DRY5_9ZZZZ</name>
<dbReference type="InterPro" id="IPR003869">
    <property type="entry name" value="Polysac_CapD-like"/>
</dbReference>
<sequence>KTGQITITDERMTRFWITQKGAAHFIIECMNMMRGGEVFVPKIPSMSVYEVAQTIAPSVNKHATGIRAGEKLHEALISSDESRNTLELHGMYIIQPTHQEWSVSPDEYTNVVPMASNGLFSDTNTSWLTPEGLLWRINDAEISD</sequence>
<dbReference type="Gene3D" id="3.40.50.720">
    <property type="entry name" value="NAD(P)-binding Rossmann-like Domain"/>
    <property type="match status" value="1"/>
</dbReference>
<protein>
    <recommendedName>
        <fullName evidence="1">Polysaccharide biosynthesis protein CapD-like domain-containing protein</fullName>
    </recommendedName>
</protein>
<accession>X1DRY5</accession>
<evidence type="ECO:0000313" key="2">
    <source>
        <dbReference type="EMBL" id="GAG99166.1"/>
    </source>
</evidence>
<dbReference type="EMBL" id="BART01022661">
    <property type="protein sequence ID" value="GAG99166.1"/>
    <property type="molecule type" value="Genomic_DNA"/>
</dbReference>
<dbReference type="Pfam" id="PF02719">
    <property type="entry name" value="Polysacc_synt_2"/>
    <property type="match status" value="1"/>
</dbReference>
<feature type="domain" description="Polysaccharide biosynthesis protein CapD-like" evidence="1">
    <location>
        <begin position="2"/>
        <end position="95"/>
    </location>
</feature>
<dbReference type="AlphaFoldDB" id="X1DRY5"/>
<organism evidence="2">
    <name type="scientific">marine sediment metagenome</name>
    <dbReference type="NCBI Taxonomy" id="412755"/>
    <lineage>
        <taxon>unclassified sequences</taxon>
        <taxon>metagenomes</taxon>
        <taxon>ecological metagenomes</taxon>
    </lineage>
</organism>
<reference evidence="2" key="1">
    <citation type="journal article" date="2014" name="Front. Microbiol.">
        <title>High frequency of phylogenetically diverse reductive dehalogenase-homologous genes in deep subseafloor sedimentary metagenomes.</title>
        <authorList>
            <person name="Kawai M."/>
            <person name="Futagami T."/>
            <person name="Toyoda A."/>
            <person name="Takaki Y."/>
            <person name="Nishi S."/>
            <person name="Hori S."/>
            <person name="Arai W."/>
            <person name="Tsubouchi T."/>
            <person name="Morono Y."/>
            <person name="Uchiyama I."/>
            <person name="Ito T."/>
            <person name="Fujiyama A."/>
            <person name="Inagaki F."/>
            <person name="Takami H."/>
        </authorList>
    </citation>
    <scope>NUCLEOTIDE SEQUENCE</scope>
    <source>
        <strain evidence="2">Expedition CK06-06</strain>
    </source>
</reference>
<gene>
    <name evidence="2" type="ORF">S01H4_41436</name>
</gene>
<dbReference type="PANTHER" id="PTHR43318:SF2">
    <property type="entry name" value="UDP-N-ACETYLGLUCOSAMINE 4,6-DEHYDRATASE (INVERTING)"/>
    <property type="match status" value="1"/>
</dbReference>